<dbReference type="EMBL" id="AFUP01000009">
    <property type="protein sequence ID" value="EGV06912.1"/>
    <property type="molecule type" value="Genomic_DNA"/>
</dbReference>
<evidence type="ECO:0000256" key="1">
    <source>
        <dbReference type="SAM" id="Phobius"/>
    </source>
</evidence>
<feature type="transmembrane region" description="Helical" evidence="1">
    <location>
        <begin position="68"/>
        <end position="85"/>
    </location>
</feature>
<proteinExistence type="predicted"/>
<sequence length="170" mass="19285">MKKRPIYLYVLLTLSAILSSFTFIGTFFGSEKITNTSSYKGLSETVVKQIVKVTEKSLVFLHNGPHKLLTILSILLLIAAVVFIVKKNILYANFAYIAYVLLGIIGTIYNYVGGMPLNYLYQDQTMRATAISSTRILTIIYFAFIILFLVIVFFKMKRQQQDLAKKNCNS</sequence>
<organism evidence="2 3">
    <name type="scientific">Streptococcus constellatus subsp. pharyngis SK1060 = CCUG 46377</name>
    <dbReference type="NCBI Taxonomy" id="1035184"/>
    <lineage>
        <taxon>Bacteria</taxon>
        <taxon>Bacillati</taxon>
        <taxon>Bacillota</taxon>
        <taxon>Bacilli</taxon>
        <taxon>Lactobacillales</taxon>
        <taxon>Streptococcaceae</taxon>
        <taxon>Streptococcus</taxon>
        <taxon>Streptococcus anginosus group</taxon>
    </lineage>
</organism>
<reference evidence="2 3" key="1">
    <citation type="submission" date="2011-06" db="EMBL/GenBank/DDBJ databases">
        <authorList>
            <person name="Harkins D.M."/>
            <person name="Madupu R."/>
            <person name="Durkin A.S."/>
            <person name="Torralba M."/>
            <person name="Methe B."/>
            <person name="Sutton G.G."/>
            <person name="Nelson K.E."/>
        </authorList>
    </citation>
    <scope>NUCLEOTIDE SEQUENCE [LARGE SCALE GENOMIC DNA]</scope>
    <source>
        <strain evidence="2 3">SK1060</strain>
    </source>
</reference>
<protein>
    <recommendedName>
        <fullName evidence="4">Major facilitator superfamily permease</fullName>
    </recommendedName>
</protein>
<keyword evidence="1" id="KW-1133">Transmembrane helix</keyword>
<feature type="transmembrane region" description="Helical" evidence="1">
    <location>
        <begin position="7"/>
        <end position="28"/>
    </location>
</feature>
<gene>
    <name evidence="2" type="ORF">HMPREF1042_2183</name>
</gene>
<dbReference type="eggNOG" id="ENOG50303Z0">
    <property type="taxonomic scope" value="Bacteria"/>
</dbReference>
<keyword evidence="1" id="KW-0812">Transmembrane</keyword>
<evidence type="ECO:0000313" key="3">
    <source>
        <dbReference type="Proteomes" id="UP000003287"/>
    </source>
</evidence>
<dbReference type="Proteomes" id="UP000003287">
    <property type="component" value="Unassembled WGS sequence"/>
</dbReference>
<name>F9PAC7_STRCV</name>
<evidence type="ECO:0000313" key="2">
    <source>
        <dbReference type="EMBL" id="EGV06912.1"/>
    </source>
</evidence>
<accession>F9PAC7</accession>
<feature type="transmembrane region" description="Helical" evidence="1">
    <location>
        <begin position="92"/>
        <end position="112"/>
    </location>
</feature>
<keyword evidence="1" id="KW-0472">Membrane</keyword>
<dbReference type="AlphaFoldDB" id="F9PAC7"/>
<feature type="transmembrane region" description="Helical" evidence="1">
    <location>
        <begin position="132"/>
        <end position="154"/>
    </location>
</feature>
<evidence type="ECO:0008006" key="4">
    <source>
        <dbReference type="Google" id="ProtNLM"/>
    </source>
</evidence>